<dbReference type="Gene3D" id="3.10.620.30">
    <property type="match status" value="1"/>
</dbReference>
<gene>
    <name evidence="2" type="ORF">DL796_10910</name>
</gene>
<dbReference type="PANTHER" id="PTHR33490:SF6">
    <property type="entry name" value="SLL1049 PROTEIN"/>
    <property type="match status" value="1"/>
</dbReference>
<dbReference type="PANTHER" id="PTHR33490">
    <property type="entry name" value="BLR5614 PROTEIN-RELATED"/>
    <property type="match status" value="1"/>
</dbReference>
<dbReference type="Proteomes" id="UP000247689">
    <property type="component" value="Unassembled WGS sequence"/>
</dbReference>
<name>A0A318D0T6_9GAMM</name>
<proteinExistence type="predicted"/>
<reference evidence="2 3" key="1">
    <citation type="submission" date="2018-05" db="EMBL/GenBank/DDBJ databases">
        <title>Kangiella spongicola genome sequence.</title>
        <authorList>
            <person name="Maclea K.S."/>
            <person name="Goen A.E."/>
            <person name="Kelley C."/>
            <person name="Underriner A."/>
            <person name="Silverwood T."/>
            <person name="Trachtenberg A.M."/>
        </authorList>
    </citation>
    <scope>NUCLEOTIDE SEQUENCE [LARGE SCALE GENOMIC DNA]</scope>
    <source>
        <strain evidence="2 3">ATCC BAA-2076</strain>
    </source>
</reference>
<evidence type="ECO:0000313" key="2">
    <source>
        <dbReference type="EMBL" id="PXF62820.1"/>
    </source>
</evidence>
<dbReference type="SUPFAM" id="SSF54001">
    <property type="entry name" value="Cysteine proteinases"/>
    <property type="match status" value="1"/>
</dbReference>
<feature type="domain" description="Transglutaminase-like" evidence="1">
    <location>
        <begin position="378"/>
        <end position="441"/>
    </location>
</feature>
<dbReference type="AlphaFoldDB" id="A0A318D0T6"/>
<keyword evidence="3" id="KW-1185">Reference proteome</keyword>
<evidence type="ECO:0000259" key="1">
    <source>
        <dbReference type="SMART" id="SM00460"/>
    </source>
</evidence>
<dbReference type="EMBL" id="QICH01000003">
    <property type="protein sequence ID" value="PXF62820.1"/>
    <property type="molecule type" value="Genomic_DNA"/>
</dbReference>
<comment type="caution">
    <text evidence="2">The sequence shown here is derived from an EMBL/GenBank/DDBJ whole genome shotgun (WGS) entry which is preliminary data.</text>
</comment>
<organism evidence="2 3">
    <name type="scientific">Kangiella spongicola</name>
    <dbReference type="NCBI Taxonomy" id="796379"/>
    <lineage>
        <taxon>Bacteria</taxon>
        <taxon>Pseudomonadati</taxon>
        <taxon>Pseudomonadota</taxon>
        <taxon>Gammaproteobacteria</taxon>
        <taxon>Kangiellales</taxon>
        <taxon>Kangiellaceae</taxon>
        <taxon>Kangiella</taxon>
    </lineage>
</organism>
<protein>
    <recommendedName>
        <fullName evidence="1">Transglutaminase-like domain-containing protein</fullName>
    </recommendedName>
</protein>
<dbReference type="Pfam" id="PF01841">
    <property type="entry name" value="Transglut_core"/>
    <property type="match status" value="1"/>
</dbReference>
<dbReference type="OrthoDB" id="9804872at2"/>
<dbReference type="InterPro" id="IPR002931">
    <property type="entry name" value="Transglutaminase-like"/>
</dbReference>
<evidence type="ECO:0000313" key="3">
    <source>
        <dbReference type="Proteomes" id="UP000247689"/>
    </source>
</evidence>
<sequence length="474" mass="54109">MLYSTSKSLLSKAMKQANSLLSMLLKLSFLAACFLATTSFLPFHRLWQVDTLKPFTEWFQINWQGQVVGWSKFTFDENPTHYLVGHDEYFEGRVRGKRMQFSYRYDWKFSKQAPFKLLEGRAILQEPALTMTTSFENYEQLTITQKRNQRQNTFVEAPINYTLSDVFAHRQFIESQPNKGESIDYIKLDPHSLEASQNTFSVLAIPNNRHQRYLLANQAPNSELSAMTFDLAGNTLKQSRGRGIELIASNKKPSFNPEMQTDLYASNGLKVLQPIGELEAISALKLSMQPRTIDWLQVHPSASLEGNIITTQRASTYKAELNLVSDWKFSPVSEKVRALMPAVTKAQNREQTVKQLLTFTHNYLYYKATPTNFSIDEVIDNGYGDCTEYTQLMLALLNVAKIPARSVGGYIYLGDQEQQFGGHEWVEVLIDGEWRGVDPTWNMMQTTAGHLPISLSGEKNATDLVFTVEQIHYN</sequence>
<accession>A0A318D0T6</accession>
<dbReference type="InterPro" id="IPR038765">
    <property type="entry name" value="Papain-like_cys_pep_sf"/>
</dbReference>
<dbReference type="SMART" id="SM00460">
    <property type="entry name" value="TGc"/>
    <property type="match status" value="1"/>
</dbReference>